<evidence type="ECO:0000313" key="2">
    <source>
        <dbReference type="Proteomes" id="UP000318833"/>
    </source>
</evidence>
<gene>
    <name evidence="1" type="ORF">FOF46_22085</name>
</gene>
<protein>
    <submittedName>
        <fullName evidence="1">Uncharacterized protein</fullName>
    </submittedName>
</protein>
<dbReference type="AlphaFoldDB" id="A0A554VET8"/>
<proteinExistence type="predicted"/>
<dbReference type="RefSeq" id="WP_143917949.1">
    <property type="nucleotide sequence ID" value="NZ_CANLFO010000007.1"/>
</dbReference>
<organism evidence="1 2">
    <name type="scientific">Aquimarina algiphila</name>
    <dbReference type="NCBI Taxonomy" id="2047982"/>
    <lineage>
        <taxon>Bacteria</taxon>
        <taxon>Pseudomonadati</taxon>
        <taxon>Bacteroidota</taxon>
        <taxon>Flavobacteriia</taxon>
        <taxon>Flavobacteriales</taxon>
        <taxon>Flavobacteriaceae</taxon>
        <taxon>Aquimarina</taxon>
    </lineage>
</organism>
<dbReference type="EMBL" id="VLNR01000057">
    <property type="protein sequence ID" value="TSE05625.1"/>
    <property type="molecule type" value="Genomic_DNA"/>
</dbReference>
<evidence type="ECO:0000313" key="1">
    <source>
        <dbReference type="EMBL" id="TSE05625.1"/>
    </source>
</evidence>
<keyword evidence="2" id="KW-1185">Reference proteome</keyword>
<dbReference type="Proteomes" id="UP000318833">
    <property type="component" value="Unassembled WGS sequence"/>
</dbReference>
<comment type="caution">
    <text evidence="1">The sequence shown here is derived from an EMBL/GenBank/DDBJ whole genome shotgun (WGS) entry which is preliminary data.</text>
</comment>
<reference evidence="1 2" key="1">
    <citation type="submission" date="2019-07" db="EMBL/GenBank/DDBJ databases">
        <title>The draft genome sequence of Aquimarina algiphila M91.</title>
        <authorList>
            <person name="Meng X."/>
        </authorList>
    </citation>
    <scope>NUCLEOTIDE SEQUENCE [LARGE SCALE GENOMIC DNA]</scope>
    <source>
        <strain evidence="1 2">M91</strain>
    </source>
</reference>
<sequence>MKILNNINSYTYYDQDDKIDQALVKERFIAPNPIGWVSKQLISFSIGQNEITLDLTGNFDTENFVLNNTAFDEDVLILFSKIFDLELFKDPISGYVSLGIEKHQTLKVIIKEINDITVATVFDYTDGGGRQPASMYVHGIWQVMLDH</sequence>
<name>A0A554VET8_9FLAO</name>
<accession>A0A554VET8</accession>